<gene>
    <name evidence="1" type="ORF">FZC83_06205</name>
</gene>
<dbReference type="InterPro" id="IPR032710">
    <property type="entry name" value="NTF2-like_dom_sf"/>
</dbReference>
<sequence>MAVVIVAVLFLSFVGFMLFGRGDASGSPEEVIRDFYEFESTGDFGNAWELFHPEMKKKFSKSNYIQTKNHVFMGHMGVEEFDLEIGKLEKVERFAFDDEGIVFKDVRKAQVDMFYDSQFGELIVSQPCYVALYKDKWKVLWNYHFK</sequence>
<evidence type="ECO:0000313" key="1">
    <source>
        <dbReference type="EMBL" id="TYS57151.1"/>
    </source>
</evidence>
<protein>
    <recommendedName>
        <fullName evidence="3">Nuclear transport factor 2 family protein</fullName>
    </recommendedName>
</protein>
<dbReference type="Proteomes" id="UP000322997">
    <property type="component" value="Unassembled WGS sequence"/>
</dbReference>
<comment type="caution">
    <text evidence="1">The sequence shown here is derived from an EMBL/GenBank/DDBJ whole genome shotgun (WGS) entry which is preliminary data.</text>
</comment>
<reference evidence="1 2" key="1">
    <citation type="submission" date="2019-08" db="EMBL/GenBank/DDBJ databases">
        <title>Bacillus genomes from the desert of Cuatro Cienegas, Coahuila.</title>
        <authorList>
            <person name="Olmedo-Alvarez G."/>
        </authorList>
    </citation>
    <scope>NUCLEOTIDE SEQUENCE [LARGE SCALE GENOMIC DNA]</scope>
    <source>
        <strain evidence="1 2">CH108_3D</strain>
    </source>
</reference>
<evidence type="ECO:0008006" key="3">
    <source>
        <dbReference type="Google" id="ProtNLM"/>
    </source>
</evidence>
<dbReference type="EMBL" id="VTEQ01000001">
    <property type="protein sequence ID" value="TYS57151.1"/>
    <property type="molecule type" value="Genomic_DNA"/>
</dbReference>
<organism evidence="1 2">
    <name type="scientific">Rossellomorea marisflavi</name>
    <dbReference type="NCBI Taxonomy" id="189381"/>
    <lineage>
        <taxon>Bacteria</taxon>
        <taxon>Bacillati</taxon>
        <taxon>Bacillota</taxon>
        <taxon>Bacilli</taxon>
        <taxon>Bacillales</taxon>
        <taxon>Bacillaceae</taxon>
        <taxon>Rossellomorea</taxon>
    </lineage>
</organism>
<evidence type="ECO:0000313" key="2">
    <source>
        <dbReference type="Proteomes" id="UP000322997"/>
    </source>
</evidence>
<name>A0A5D4S3K6_9BACI</name>
<accession>A0A5D4S3K6</accession>
<dbReference type="RefSeq" id="WP_056540230.1">
    <property type="nucleotide sequence ID" value="NZ_JAWQGA010000001.1"/>
</dbReference>
<dbReference type="AlphaFoldDB" id="A0A5D4S3K6"/>
<proteinExistence type="predicted"/>
<dbReference type="SUPFAM" id="SSF54427">
    <property type="entry name" value="NTF2-like"/>
    <property type="match status" value="1"/>
</dbReference>